<evidence type="ECO:0000313" key="12">
    <source>
        <dbReference type="Proteomes" id="UP000235371"/>
    </source>
</evidence>
<gene>
    <name evidence="11" type="ORF">K444DRAFT_371842</name>
</gene>
<keyword evidence="6" id="KW-0325">Glycoprotein</keyword>
<proteinExistence type="inferred from homology"/>
<dbReference type="EMBL" id="KZ613786">
    <property type="protein sequence ID" value="PMD61498.1"/>
    <property type="molecule type" value="Genomic_DNA"/>
</dbReference>
<dbReference type="InterPro" id="IPR008972">
    <property type="entry name" value="Cupredoxin"/>
</dbReference>
<evidence type="ECO:0000256" key="2">
    <source>
        <dbReference type="ARBA" id="ARBA00022723"/>
    </source>
</evidence>
<protein>
    <submittedName>
        <fullName evidence="11">Multicopper oxidase</fullName>
    </submittedName>
</protein>
<dbReference type="InterPro" id="IPR002355">
    <property type="entry name" value="Cu_oxidase_Cu_BS"/>
</dbReference>
<dbReference type="InterPro" id="IPR044130">
    <property type="entry name" value="CuRO_2_Fet3-like"/>
</dbReference>
<evidence type="ECO:0000259" key="9">
    <source>
        <dbReference type="Pfam" id="PF07731"/>
    </source>
</evidence>
<dbReference type="InParanoid" id="A0A2J6TEX6"/>
<dbReference type="InterPro" id="IPR011706">
    <property type="entry name" value="Cu-oxidase_C"/>
</dbReference>
<organism evidence="11 12">
    <name type="scientific">Hyaloscypha bicolor E</name>
    <dbReference type="NCBI Taxonomy" id="1095630"/>
    <lineage>
        <taxon>Eukaryota</taxon>
        <taxon>Fungi</taxon>
        <taxon>Dikarya</taxon>
        <taxon>Ascomycota</taxon>
        <taxon>Pezizomycotina</taxon>
        <taxon>Leotiomycetes</taxon>
        <taxon>Helotiales</taxon>
        <taxon>Hyaloscyphaceae</taxon>
        <taxon>Hyaloscypha</taxon>
        <taxon>Hyaloscypha bicolor</taxon>
    </lineage>
</organism>
<dbReference type="InterPro" id="IPR045087">
    <property type="entry name" value="Cu-oxidase_fam"/>
</dbReference>
<dbReference type="Pfam" id="PF00394">
    <property type="entry name" value="Cu-oxidase"/>
    <property type="match status" value="1"/>
</dbReference>
<feature type="signal peptide" evidence="7">
    <location>
        <begin position="1"/>
        <end position="18"/>
    </location>
</feature>
<dbReference type="InterPro" id="IPR011707">
    <property type="entry name" value="Cu-oxidase-like_N"/>
</dbReference>
<evidence type="ECO:0000256" key="6">
    <source>
        <dbReference type="ARBA" id="ARBA00023180"/>
    </source>
</evidence>
<evidence type="ECO:0000256" key="1">
    <source>
        <dbReference type="ARBA" id="ARBA00010609"/>
    </source>
</evidence>
<evidence type="ECO:0000256" key="7">
    <source>
        <dbReference type="SAM" id="SignalP"/>
    </source>
</evidence>
<dbReference type="GeneID" id="36580367"/>
<keyword evidence="4" id="KW-0560">Oxidoreductase</keyword>
<dbReference type="InterPro" id="IPR001117">
    <property type="entry name" value="Cu-oxidase_2nd"/>
</dbReference>
<keyword evidence="3 7" id="KW-0732">Signal</keyword>
<sequence>MVTVLLLTCLALCQTALSKTVTYNWDVTWVWAAPDGHGRPVIGINNQFPCPPMEATIGDRVIVNLNNKLGNETTSLHFHGIFQTGTNAMDGPSGVTQCPIPPGGTFTYDFIVNQPGPYWYHSHNKGQYIDGLRGPFIIHDPAAPFKFDEELTITVSDWYQDQAPGLINFFQSATNEAENGGSEPIPNSALLADTQNAQFTVKPKKTYLIHFINMGSFVGSFTKIDGHKMTIVEIDGVYTAPQDVDELYLTVAQRYSVLITTKSDTSKNFLISNTLDTSMFDHIPDWAKPDVYGFLVYDSKKPLPAVNPLRDYSVFDDFQLIPRDRQKALTNVDQQIILTMDFERAPDNDNGINRAIINGVSYVGQKVPTLFTAMSAPKNVVMNPLIYGANSNSFVFKLNQTVEIVLINEDSGGHPWHLHGHNFQLIARSPPNTPYKASAIHPPHTPMRRDVVQVNTGGYIVLRFTVDHPGIQLFHCHIEWHVEAGLTATFIEAPDVLQDTQTIPHDHYKTCESQGIPTKGNAAGNTKNWLDLTGANTAWETSPWGALVNPPKKLRFARTAKSFFK</sequence>
<dbReference type="Gene3D" id="2.60.40.420">
    <property type="entry name" value="Cupredoxins - blue copper proteins"/>
    <property type="match status" value="3"/>
</dbReference>
<dbReference type="GO" id="GO:0033573">
    <property type="term" value="C:high-affinity iron permease complex"/>
    <property type="evidence" value="ECO:0007669"/>
    <property type="project" value="TreeGrafter"/>
</dbReference>
<name>A0A2J6TEX6_9HELO</name>
<evidence type="ECO:0000259" key="10">
    <source>
        <dbReference type="Pfam" id="PF07732"/>
    </source>
</evidence>
<dbReference type="FunFam" id="2.60.40.420:FF:000022">
    <property type="entry name" value="FET5p Multicopper oxidase"/>
    <property type="match status" value="1"/>
</dbReference>
<dbReference type="AlphaFoldDB" id="A0A2J6TEX6"/>
<evidence type="ECO:0000256" key="5">
    <source>
        <dbReference type="ARBA" id="ARBA00023008"/>
    </source>
</evidence>
<evidence type="ECO:0000256" key="3">
    <source>
        <dbReference type="ARBA" id="ARBA00022729"/>
    </source>
</evidence>
<dbReference type="PROSITE" id="PS00080">
    <property type="entry name" value="MULTICOPPER_OXIDASE2"/>
    <property type="match status" value="1"/>
</dbReference>
<keyword evidence="2" id="KW-0479">Metal-binding</keyword>
<dbReference type="GO" id="GO:0005507">
    <property type="term" value="F:copper ion binding"/>
    <property type="evidence" value="ECO:0007669"/>
    <property type="project" value="InterPro"/>
</dbReference>
<keyword evidence="5" id="KW-0186">Copper</keyword>
<dbReference type="Proteomes" id="UP000235371">
    <property type="component" value="Unassembled WGS sequence"/>
</dbReference>
<comment type="similarity">
    <text evidence="1">Belongs to the multicopper oxidase family.</text>
</comment>
<evidence type="ECO:0000313" key="11">
    <source>
        <dbReference type="EMBL" id="PMD61498.1"/>
    </source>
</evidence>
<dbReference type="OrthoDB" id="2121828at2759"/>
<evidence type="ECO:0000256" key="4">
    <source>
        <dbReference type="ARBA" id="ARBA00023002"/>
    </source>
</evidence>
<reference evidence="11 12" key="1">
    <citation type="submission" date="2016-04" db="EMBL/GenBank/DDBJ databases">
        <title>A degradative enzymes factory behind the ericoid mycorrhizal symbiosis.</title>
        <authorList>
            <consortium name="DOE Joint Genome Institute"/>
            <person name="Martino E."/>
            <person name="Morin E."/>
            <person name="Grelet G."/>
            <person name="Kuo A."/>
            <person name="Kohler A."/>
            <person name="Daghino S."/>
            <person name="Barry K."/>
            <person name="Choi C."/>
            <person name="Cichocki N."/>
            <person name="Clum A."/>
            <person name="Copeland A."/>
            <person name="Hainaut M."/>
            <person name="Haridas S."/>
            <person name="Labutti K."/>
            <person name="Lindquist E."/>
            <person name="Lipzen A."/>
            <person name="Khouja H.-R."/>
            <person name="Murat C."/>
            <person name="Ohm R."/>
            <person name="Olson A."/>
            <person name="Spatafora J."/>
            <person name="Veneault-Fourrey C."/>
            <person name="Henrissat B."/>
            <person name="Grigoriev I."/>
            <person name="Martin F."/>
            <person name="Perotto S."/>
        </authorList>
    </citation>
    <scope>NUCLEOTIDE SEQUENCE [LARGE SCALE GENOMIC DNA]</scope>
    <source>
        <strain evidence="11 12">E</strain>
    </source>
</reference>
<dbReference type="Pfam" id="PF07731">
    <property type="entry name" value="Cu-oxidase_2"/>
    <property type="match status" value="1"/>
</dbReference>
<dbReference type="PANTHER" id="PTHR11709:SF361">
    <property type="entry name" value="IRON TRANSPORT MULTICOPPER OXIDASE FET3"/>
    <property type="match status" value="1"/>
</dbReference>
<dbReference type="PANTHER" id="PTHR11709">
    <property type="entry name" value="MULTI-COPPER OXIDASE"/>
    <property type="match status" value="1"/>
</dbReference>
<dbReference type="GO" id="GO:0033215">
    <property type="term" value="P:reductive iron assimilation"/>
    <property type="evidence" value="ECO:0007669"/>
    <property type="project" value="TreeGrafter"/>
</dbReference>
<dbReference type="GO" id="GO:0010106">
    <property type="term" value="P:cellular response to iron ion starvation"/>
    <property type="evidence" value="ECO:0007669"/>
    <property type="project" value="TreeGrafter"/>
</dbReference>
<dbReference type="CDD" id="cd13877">
    <property type="entry name" value="CuRO_2_Fet3p_like"/>
    <property type="match status" value="1"/>
</dbReference>
<feature type="domain" description="Plastocyanin-like" evidence="9">
    <location>
        <begin position="363"/>
        <end position="495"/>
    </location>
</feature>
<dbReference type="STRING" id="1095630.A0A2J6TEX6"/>
<feature type="domain" description="Plastocyanin-like" evidence="8">
    <location>
        <begin position="149"/>
        <end position="298"/>
    </location>
</feature>
<accession>A0A2J6TEX6</accession>
<dbReference type="GO" id="GO:0004322">
    <property type="term" value="F:ferroxidase activity"/>
    <property type="evidence" value="ECO:0007669"/>
    <property type="project" value="TreeGrafter"/>
</dbReference>
<dbReference type="CDD" id="cd13851">
    <property type="entry name" value="CuRO_1_Fet3p"/>
    <property type="match status" value="1"/>
</dbReference>
<keyword evidence="12" id="KW-1185">Reference proteome</keyword>
<dbReference type="RefSeq" id="XP_024738402.1">
    <property type="nucleotide sequence ID" value="XM_024872286.1"/>
</dbReference>
<dbReference type="Pfam" id="PF07732">
    <property type="entry name" value="Cu-oxidase_3"/>
    <property type="match status" value="1"/>
</dbReference>
<evidence type="ECO:0000259" key="8">
    <source>
        <dbReference type="Pfam" id="PF00394"/>
    </source>
</evidence>
<dbReference type="SUPFAM" id="SSF49503">
    <property type="entry name" value="Cupredoxins"/>
    <property type="match status" value="3"/>
</dbReference>
<feature type="chain" id="PRO_5014322087" evidence="7">
    <location>
        <begin position="19"/>
        <end position="565"/>
    </location>
</feature>
<feature type="domain" description="Plastocyanin-like" evidence="10">
    <location>
        <begin position="27"/>
        <end position="142"/>
    </location>
</feature>